<dbReference type="EMBL" id="JABFTP020000144">
    <property type="protein sequence ID" value="KAL3281261.1"/>
    <property type="molecule type" value="Genomic_DNA"/>
</dbReference>
<feature type="compositionally biased region" description="Low complexity" evidence="1">
    <location>
        <begin position="28"/>
        <end position="46"/>
    </location>
</feature>
<organism evidence="2 3">
    <name type="scientific">Cryptolaemus montrouzieri</name>
    <dbReference type="NCBI Taxonomy" id="559131"/>
    <lineage>
        <taxon>Eukaryota</taxon>
        <taxon>Metazoa</taxon>
        <taxon>Ecdysozoa</taxon>
        <taxon>Arthropoda</taxon>
        <taxon>Hexapoda</taxon>
        <taxon>Insecta</taxon>
        <taxon>Pterygota</taxon>
        <taxon>Neoptera</taxon>
        <taxon>Endopterygota</taxon>
        <taxon>Coleoptera</taxon>
        <taxon>Polyphaga</taxon>
        <taxon>Cucujiformia</taxon>
        <taxon>Coccinelloidea</taxon>
        <taxon>Coccinellidae</taxon>
        <taxon>Scymninae</taxon>
        <taxon>Scymnini</taxon>
        <taxon>Cryptolaemus</taxon>
    </lineage>
</organism>
<feature type="region of interest" description="Disordered" evidence="1">
    <location>
        <begin position="1"/>
        <end position="71"/>
    </location>
</feature>
<sequence length="158" mass="17350">MKQRAKILTSTPVKDSLIEKENKKATKAAKTVKTPKPSKAKNAAPKAEGKQKKQVTNTAKNLVPQETNSSSQSDICLSKICDDHEDDDLNKCLVCSEFGRNNELWYSATSEGRLTSAKIINQVVPKPLAVLAHFGANKGLIMEIATYTYTLSNGKREK</sequence>
<comment type="caution">
    <text evidence="2">The sequence shown here is derived from an EMBL/GenBank/DDBJ whole genome shotgun (WGS) entry which is preliminary data.</text>
</comment>
<accession>A0ABD2NSC1</accession>
<keyword evidence="3" id="KW-1185">Reference proteome</keyword>
<evidence type="ECO:0000256" key="1">
    <source>
        <dbReference type="SAM" id="MobiDB-lite"/>
    </source>
</evidence>
<name>A0ABD2NSC1_9CUCU</name>
<protein>
    <submittedName>
        <fullName evidence="2">Uncharacterized protein</fullName>
    </submittedName>
</protein>
<reference evidence="2 3" key="1">
    <citation type="journal article" date="2021" name="BMC Biol.">
        <title>Horizontally acquired antibacterial genes associated with adaptive radiation of ladybird beetles.</title>
        <authorList>
            <person name="Li H.S."/>
            <person name="Tang X.F."/>
            <person name="Huang Y.H."/>
            <person name="Xu Z.Y."/>
            <person name="Chen M.L."/>
            <person name="Du X.Y."/>
            <person name="Qiu B.Y."/>
            <person name="Chen P.T."/>
            <person name="Zhang W."/>
            <person name="Slipinski A."/>
            <person name="Escalona H.E."/>
            <person name="Waterhouse R.M."/>
            <person name="Zwick A."/>
            <person name="Pang H."/>
        </authorList>
    </citation>
    <scope>NUCLEOTIDE SEQUENCE [LARGE SCALE GENOMIC DNA]</scope>
    <source>
        <strain evidence="2">SYSU2018</strain>
    </source>
</reference>
<feature type="compositionally biased region" description="Polar residues" evidence="1">
    <location>
        <begin position="54"/>
        <end position="71"/>
    </location>
</feature>
<evidence type="ECO:0000313" key="2">
    <source>
        <dbReference type="EMBL" id="KAL3281261.1"/>
    </source>
</evidence>
<evidence type="ECO:0000313" key="3">
    <source>
        <dbReference type="Proteomes" id="UP001516400"/>
    </source>
</evidence>
<proteinExistence type="predicted"/>
<dbReference type="AlphaFoldDB" id="A0ABD2NSC1"/>
<gene>
    <name evidence="2" type="ORF">HHI36_004474</name>
</gene>
<feature type="non-terminal residue" evidence="2">
    <location>
        <position position="158"/>
    </location>
</feature>
<dbReference type="Proteomes" id="UP001516400">
    <property type="component" value="Unassembled WGS sequence"/>
</dbReference>